<dbReference type="GO" id="GO:0006338">
    <property type="term" value="P:chromatin remodeling"/>
    <property type="evidence" value="ECO:0007669"/>
    <property type="project" value="TreeGrafter"/>
</dbReference>
<keyword evidence="5" id="KW-0227">DNA damage</keyword>
<comment type="subcellular location">
    <subcellularLocation>
        <location evidence="1">Nucleus</location>
    </subcellularLocation>
</comment>
<evidence type="ECO:0000256" key="5">
    <source>
        <dbReference type="ARBA" id="ARBA00022763"/>
    </source>
</evidence>
<dbReference type="InterPro" id="IPR025766">
    <property type="entry name" value="ADD"/>
</dbReference>
<proteinExistence type="inferred from homology"/>
<comment type="catalytic activity">
    <reaction evidence="13">
        <text>ATP + H2O = ADP + phosphate + H(+)</text>
        <dbReference type="Rhea" id="RHEA:13065"/>
        <dbReference type="ChEBI" id="CHEBI:15377"/>
        <dbReference type="ChEBI" id="CHEBI:15378"/>
        <dbReference type="ChEBI" id="CHEBI:30616"/>
        <dbReference type="ChEBI" id="CHEBI:43474"/>
        <dbReference type="ChEBI" id="CHEBI:456216"/>
        <dbReference type="EC" id="3.6.4.12"/>
    </reaction>
</comment>
<dbReference type="GO" id="GO:0016787">
    <property type="term" value="F:hydrolase activity"/>
    <property type="evidence" value="ECO:0007669"/>
    <property type="project" value="UniProtKB-KW"/>
</dbReference>
<gene>
    <name evidence="16" type="ORF">LPLAT_LOCUS1101</name>
</gene>
<evidence type="ECO:0000256" key="3">
    <source>
        <dbReference type="ARBA" id="ARBA00022723"/>
    </source>
</evidence>
<dbReference type="Pfam" id="PF17981">
    <property type="entry name" value="ADD_ATRX"/>
    <property type="match status" value="1"/>
</dbReference>
<keyword evidence="6" id="KW-0863">Zinc-finger</keyword>
<evidence type="ECO:0000256" key="9">
    <source>
        <dbReference type="ARBA" id="ARBA00022840"/>
    </source>
</evidence>
<keyword evidence="7" id="KW-0378">Hydrolase</keyword>
<dbReference type="EMBL" id="OZ034824">
    <property type="protein sequence ID" value="CAL1674429.1"/>
    <property type="molecule type" value="Genomic_DNA"/>
</dbReference>
<dbReference type="Proteomes" id="UP001497644">
    <property type="component" value="Chromosome 1"/>
</dbReference>
<dbReference type="PANTHER" id="PTHR46357:SF1">
    <property type="entry name" value="TRANSCRIPTIONAL REGULATOR ATRX"/>
    <property type="match status" value="1"/>
</dbReference>
<dbReference type="GO" id="GO:0003678">
    <property type="term" value="F:DNA helicase activity"/>
    <property type="evidence" value="ECO:0007669"/>
    <property type="project" value="UniProtKB-EC"/>
</dbReference>
<keyword evidence="10" id="KW-0238">DNA-binding</keyword>
<evidence type="ECO:0000256" key="11">
    <source>
        <dbReference type="ARBA" id="ARBA00023204"/>
    </source>
</evidence>
<keyword evidence="8" id="KW-0862">Zinc</keyword>
<dbReference type="AlphaFoldDB" id="A0AAV2N4I9"/>
<dbReference type="InterPro" id="IPR052131">
    <property type="entry name" value="ATRX_domain-containing"/>
</dbReference>
<dbReference type="Gene3D" id="3.30.40.10">
    <property type="entry name" value="Zinc/RING finger domain, C3HC4 (zinc finger)"/>
    <property type="match status" value="1"/>
</dbReference>
<feature type="compositionally biased region" description="Basic residues" evidence="14">
    <location>
        <begin position="213"/>
        <end position="222"/>
    </location>
</feature>
<evidence type="ECO:0000256" key="7">
    <source>
        <dbReference type="ARBA" id="ARBA00022801"/>
    </source>
</evidence>
<feature type="region of interest" description="Disordered" evidence="14">
    <location>
        <begin position="366"/>
        <end position="431"/>
    </location>
</feature>
<dbReference type="PROSITE" id="PS51533">
    <property type="entry name" value="ADD"/>
    <property type="match status" value="1"/>
</dbReference>
<keyword evidence="11" id="KW-0234">DNA repair</keyword>
<evidence type="ECO:0000256" key="12">
    <source>
        <dbReference type="ARBA" id="ARBA00023242"/>
    </source>
</evidence>
<evidence type="ECO:0000313" key="16">
    <source>
        <dbReference type="EMBL" id="CAL1674429.1"/>
    </source>
</evidence>
<keyword evidence="3" id="KW-0479">Metal-binding</keyword>
<dbReference type="InterPro" id="IPR041430">
    <property type="entry name" value="ADD_ATRX"/>
</dbReference>
<feature type="region of interest" description="Disordered" evidence="14">
    <location>
        <begin position="213"/>
        <end position="243"/>
    </location>
</feature>
<keyword evidence="4" id="KW-0547">Nucleotide-binding</keyword>
<dbReference type="PANTHER" id="PTHR46357">
    <property type="entry name" value="TRANSCRIPTIONAL REGULATOR ATRX"/>
    <property type="match status" value="1"/>
</dbReference>
<comment type="similarity">
    <text evidence="2">Belongs to the SNF2/RAD54 helicase family.</text>
</comment>
<accession>A0AAV2N4I9</accession>
<dbReference type="GO" id="GO:0031297">
    <property type="term" value="P:replication fork processing"/>
    <property type="evidence" value="ECO:0007669"/>
    <property type="project" value="TreeGrafter"/>
</dbReference>
<dbReference type="GO" id="GO:0010468">
    <property type="term" value="P:regulation of gene expression"/>
    <property type="evidence" value="ECO:0007669"/>
    <property type="project" value="UniProtKB-ARBA"/>
</dbReference>
<name>A0AAV2N4I9_9HYME</name>
<feature type="region of interest" description="Disordered" evidence="14">
    <location>
        <begin position="863"/>
        <end position="886"/>
    </location>
</feature>
<evidence type="ECO:0000259" key="15">
    <source>
        <dbReference type="PROSITE" id="PS51533"/>
    </source>
</evidence>
<feature type="domain" description="PHD-type" evidence="15">
    <location>
        <begin position="53"/>
        <end position="191"/>
    </location>
</feature>
<dbReference type="InterPro" id="IPR011011">
    <property type="entry name" value="Znf_FYVE_PHD"/>
</dbReference>
<feature type="compositionally biased region" description="Low complexity" evidence="14">
    <location>
        <begin position="379"/>
        <end position="401"/>
    </location>
</feature>
<dbReference type="GO" id="GO:0005634">
    <property type="term" value="C:nucleus"/>
    <property type="evidence" value="ECO:0007669"/>
    <property type="project" value="UniProtKB-SubCell"/>
</dbReference>
<evidence type="ECO:0000256" key="13">
    <source>
        <dbReference type="ARBA" id="ARBA00047995"/>
    </source>
</evidence>
<evidence type="ECO:0000256" key="6">
    <source>
        <dbReference type="ARBA" id="ARBA00022771"/>
    </source>
</evidence>
<sequence length="908" mass="102382">MDISSMLEVQVKEETDVKENVTPGRDQESSTTSTVATSISQEESNFYKLMFGNDIASVRFRRLHCTACDAHIGSAPAQINNMFQHPVLRTLLCANCREFYGDGTFEQGDDATDMFCRWCANGGNLYCCSYCSNTFCYKCIRRNFTSLVRKKIEADEKWKCFVCNPTDLYSARAICWALLEHVQTVTRILKSDKKINTEQFDIRMNLDESPCCPRRRKRKRRRLESNSEEEDETYMPEPNGLPAHNVQRKQFKNVKLPIKINPNGKIRSIVTKTQSVPIPIRPRPSPFLTGPSQSMTKSESSIVKSSESIVLPSSSVINSNTSLSRYDSNVVQKQPSLYHTTFMNSAGSNTYIRAPATVNPATRNRIILPAPSLPPPSPSSIQSSTSYQSPPIQSSTSYQSSPLPPIQSSTSYQPPHQSSSQNTMVSIPNPTDKRGRSLFLLPKLRKVDLTLTPNIIDLDSDSDDEPTVVEQQNNSTVNGYDDMDVVDISCDKVVPVALTWENSDDDGIREEQPLREMCTTLTRNVTSFSEIMLPHSQELDKLLSDVKEKVYCFSDLNNAIQDELAVQQKIKQFCWNMRDAVLQLANINDRIVREYNGWRRSQESETETPSSVDENVASQENIEIPLDMTCINASDTESDCEGLECRIKKPSDLVKSSNIFSQYVENLLFSKKTNVVHRGIGDDNVLSVDKATQVYNISRDYEEHISSSILTKSNNDSKTDNSVLKQTSTPDKNFGKYEEQFIFYLQQIEDHRIQTEDAKSLADSDEIPLQELIETNSPFNSHLFQNIDLPDISTDESKICEQEKSDLSDHINAVNDITDTLKSTIDDNQKIVNDSDSDIRTQEINDIRIQEMTVLEEKLQQTHDNTTDGETTMSNNEDAKSSINGSNMVNMEASASKGNEEDCTIIDD</sequence>
<dbReference type="CDD" id="cd11726">
    <property type="entry name" value="ADDz_ATRX"/>
    <property type="match status" value="1"/>
</dbReference>
<keyword evidence="9" id="KW-0067">ATP-binding</keyword>
<reference evidence="16 17" key="1">
    <citation type="submission" date="2024-04" db="EMBL/GenBank/DDBJ databases">
        <authorList>
            <consortium name="Molecular Ecology Group"/>
        </authorList>
    </citation>
    <scope>NUCLEOTIDE SEQUENCE [LARGE SCALE GENOMIC DNA]</scope>
</reference>
<dbReference type="InterPro" id="IPR013083">
    <property type="entry name" value="Znf_RING/FYVE/PHD"/>
</dbReference>
<protein>
    <recommendedName>
        <fullName evidence="15">PHD-type domain-containing protein</fullName>
    </recommendedName>
</protein>
<evidence type="ECO:0000256" key="2">
    <source>
        <dbReference type="ARBA" id="ARBA00007025"/>
    </source>
</evidence>
<evidence type="ECO:0000256" key="14">
    <source>
        <dbReference type="SAM" id="MobiDB-lite"/>
    </source>
</evidence>
<evidence type="ECO:0000313" key="17">
    <source>
        <dbReference type="Proteomes" id="UP001497644"/>
    </source>
</evidence>
<evidence type="ECO:0000256" key="4">
    <source>
        <dbReference type="ARBA" id="ARBA00022741"/>
    </source>
</evidence>
<feature type="region of interest" description="Disordered" evidence="14">
    <location>
        <begin position="12"/>
        <end position="37"/>
    </location>
</feature>
<keyword evidence="17" id="KW-1185">Reference proteome</keyword>
<dbReference type="GO" id="GO:0005721">
    <property type="term" value="C:pericentric heterochromatin"/>
    <property type="evidence" value="ECO:0007669"/>
    <property type="project" value="TreeGrafter"/>
</dbReference>
<dbReference type="GO" id="GO:0006281">
    <property type="term" value="P:DNA repair"/>
    <property type="evidence" value="ECO:0007669"/>
    <property type="project" value="UniProtKB-KW"/>
</dbReference>
<evidence type="ECO:0000256" key="8">
    <source>
        <dbReference type="ARBA" id="ARBA00022833"/>
    </source>
</evidence>
<dbReference type="GO" id="GO:0008270">
    <property type="term" value="F:zinc ion binding"/>
    <property type="evidence" value="ECO:0007669"/>
    <property type="project" value="UniProtKB-KW"/>
</dbReference>
<evidence type="ECO:0000256" key="10">
    <source>
        <dbReference type="ARBA" id="ARBA00023125"/>
    </source>
</evidence>
<evidence type="ECO:0000256" key="1">
    <source>
        <dbReference type="ARBA" id="ARBA00004123"/>
    </source>
</evidence>
<organism evidence="16 17">
    <name type="scientific">Lasius platythorax</name>
    <dbReference type="NCBI Taxonomy" id="488582"/>
    <lineage>
        <taxon>Eukaryota</taxon>
        <taxon>Metazoa</taxon>
        <taxon>Ecdysozoa</taxon>
        <taxon>Arthropoda</taxon>
        <taxon>Hexapoda</taxon>
        <taxon>Insecta</taxon>
        <taxon>Pterygota</taxon>
        <taxon>Neoptera</taxon>
        <taxon>Endopterygota</taxon>
        <taxon>Hymenoptera</taxon>
        <taxon>Apocrita</taxon>
        <taxon>Aculeata</taxon>
        <taxon>Formicoidea</taxon>
        <taxon>Formicidae</taxon>
        <taxon>Formicinae</taxon>
        <taxon>Lasius</taxon>
        <taxon>Lasius</taxon>
    </lineage>
</organism>
<keyword evidence="12" id="KW-0539">Nucleus</keyword>
<dbReference type="GO" id="GO:0005524">
    <property type="term" value="F:ATP binding"/>
    <property type="evidence" value="ECO:0007669"/>
    <property type="project" value="UniProtKB-KW"/>
</dbReference>
<dbReference type="SUPFAM" id="SSF57903">
    <property type="entry name" value="FYVE/PHD zinc finger"/>
    <property type="match status" value="1"/>
</dbReference>
<dbReference type="GO" id="GO:0031490">
    <property type="term" value="F:chromatin DNA binding"/>
    <property type="evidence" value="ECO:0007669"/>
    <property type="project" value="TreeGrafter"/>
</dbReference>
<feature type="compositionally biased region" description="Polar residues" evidence="14">
    <location>
        <begin position="406"/>
        <end position="429"/>
    </location>
</feature>